<feature type="compositionally biased region" description="Polar residues" evidence="1">
    <location>
        <begin position="137"/>
        <end position="147"/>
    </location>
</feature>
<dbReference type="AlphaFoldDB" id="A0A1Y5PH79"/>
<accession>A0A1Y5PH79</accession>
<feature type="compositionally biased region" description="Basic and acidic residues" evidence="1">
    <location>
        <begin position="102"/>
        <end position="113"/>
    </location>
</feature>
<feature type="region of interest" description="Disordered" evidence="1">
    <location>
        <begin position="98"/>
        <end position="222"/>
    </location>
</feature>
<organism evidence="2">
    <name type="scientific">uncultured Mycobacterium sp</name>
    <dbReference type="NCBI Taxonomy" id="171292"/>
    <lineage>
        <taxon>Bacteria</taxon>
        <taxon>Bacillati</taxon>
        <taxon>Actinomycetota</taxon>
        <taxon>Actinomycetes</taxon>
        <taxon>Mycobacteriales</taxon>
        <taxon>Mycobacteriaceae</taxon>
        <taxon>Mycobacterium</taxon>
        <taxon>environmental samples</taxon>
    </lineage>
</organism>
<evidence type="ECO:0000313" key="2">
    <source>
        <dbReference type="EMBL" id="SBS75501.1"/>
    </source>
</evidence>
<name>A0A1Y5PH79_9MYCO</name>
<proteinExistence type="predicted"/>
<sequence length="222" mass="22535">MNALAVVGNSIPVVNVFARQAYIIYNYLIWPIVWLPTSCGVLFLGTLDVGYLNHWISLTAQLFAGFVQAEANYFLYGGWNPFAAAAASAIAKARTAAGDETDSGKTPDAHESKPSGSGLGKSRRGAAPAGDPKDPAESTTDTGTESTKVVAAEDRSSTADVSGATGGTAQVDNPTQTKNAGSSRAASSKSGPGTSSSGAPSHVGGHKTTGTGHPARRSGPPN</sequence>
<gene>
    <name evidence="2" type="ORF">MHPYR_230071</name>
</gene>
<feature type="compositionally biased region" description="Low complexity" evidence="1">
    <location>
        <begin position="180"/>
        <end position="213"/>
    </location>
</feature>
<evidence type="ECO:0000256" key="1">
    <source>
        <dbReference type="SAM" id="MobiDB-lite"/>
    </source>
</evidence>
<dbReference type="EMBL" id="FLQS01000016">
    <property type="protein sequence ID" value="SBS75501.1"/>
    <property type="molecule type" value="Genomic_DNA"/>
</dbReference>
<protein>
    <submittedName>
        <fullName evidence="2">Uncharacterized protein</fullName>
    </submittedName>
</protein>
<reference evidence="2" key="1">
    <citation type="submission" date="2016-03" db="EMBL/GenBank/DDBJ databases">
        <authorList>
            <person name="Ploux O."/>
        </authorList>
    </citation>
    <scope>NUCLEOTIDE SEQUENCE</scope>
    <source>
        <strain evidence="2">UC10</strain>
    </source>
</reference>
<feature type="compositionally biased region" description="Polar residues" evidence="1">
    <location>
        <begin position="167"/>
        <end position="179"/>
    </location>
</feature>